<evidence type="ECO:0000256" key="3">
    <source>
        <dbReference type="PROSITE-ProRule" id="PRU00325"/>
    </source>
</evidence>
<dbReference type="OrthoDB" id="10061678at2759"/>
<dbReference type="InterPro" id="IPR007527">
    <property type="entry name" value="Znf_SWIM"/>
</dbReference>
<dbReference type="PANTHER" id="PTHR23080">
    <property type="entry name" value="THAP DOMAIN PROTEIN"/>
    <property type="match status" value="1"/>
</dbReference>
<organism evidence="5 6">
    <name type="scientific">Mytilus galloprovincialis</name>
    <name type="common">Mediterranean mussel</name>
    <dbReference type="NCBI Taxonomy" id="29158"/>
    <lineage>
        <taxon>Eukaryota</taxon>
        <taxon>Metazoa</taxon>
        <taxon>Spiralia</taxon>
        <taxon>Lophotrochozoa</taxon>
        <taxon>Mollusca</taxon>
        <taxon>Bivalvia</taxon>
        <taxon>Autobranchia</taxon>
        <taxon>Pteriomorphia</taxon>
        <taxon>Mytilida</taxon>
        <taxon>Mytiloidea</taxon>
        <taxon>Mytilidae</taxon>
        <taxon>Mytilinae</taxon>
        <taxon>Mytilus</taxon>
    </lineage>
</organism>
<evidence type="ECO:0000259" key="4">
    <source>
        <dbReference type="PROSITE" id="PS50966"/>
    </source>
</evidence>
<evidence type="ECO:0000256" key="1">
    <source>
        <dbReference type="ARBA" id="ARBA00001968"/>
    </source>
</evidence>
<keyword evidence="2" id="KW-0479">Metal-binding</keyword>
<dbReference type="PROSITE" id="PS50966">
    <property type="entry name" value="ZF_SWIM"/>
    <property type="match status" value="1"/>
</dbReference>
<keyword evidence="6" id="KW-1185">Reference proteome</keyword>
<evidence type="ECO:0000256" key="2">
    <source>
        <dbReference type="ARBA" id="ARBA00022723"/>
    </source>
</evidence>
<accession>A0A8B6F9A5</accession>
<dbReference type="AlphaFoldDB" id="A0A8B6F9A5"/>
<dbReference type="Pfam" id="PF13359">
    <property type="entry name" value="DDE_Tnp_4"/>
    <property type="match status" value="1"/>
</dbReference>
<dbReference type="InterPro" id="IPR027806">
    <property type="entry name" value="HARBI1_dom"/>
</dbReference>
<feature type="domain" description="SWIM-type" evidence="4">
    <location>
        <begin position="613"/>
        <end position="652"/>
    </location>
</feature>
<comment type="cofactor">
    <cofactor evidence="1">
        <name>a divalent metal cation</name>
        <dbReference type="ChEBI" id="CHEBI:60240"/>
    </cofactor>
</comment>
<comment type="caution">
    <text evidence="5">The sequence shown here is derived from an EMBL/GenBank/DDBJ whole genome shotgun (WGS) entry which is preliminary data.</text>
</comment>
<gene>
    <name evidence="5" type="ORF">MGAL_10B013889</name>
</gene>
<name>A0A8B6F9A5_MYTGA</name>
<evidence type="ECO:0000313" key="6">
    <source>
        <dbReference type="Proteomes" id="UP000596742"/>
    </source>
</evidence>
<protein>
    <recommendedName>
        <fullName evidence="4">SWIM-type domain-containing protein</fullName>
    </recommendedName>
</protein>
<keyword evidence="3" id="KW-0863">Zinc-finger</keyword>
<dbReference type="Proteomes" id="UP000596742">
    <property type="component" value="Unassembled WGS sequence"/>
</dbReference>
<dbReference type="GO" id="GO:0008270">
    <property type="term" value="F:zinc ion binding"/>
    <property type="evidence" value="ECO:0007669"/>
    <property type="project" value="UniProtKB-KW"/>
</dbReference>
<keyword evidence="3" id="KW-0862">Zinc</keyword>
<reference evidence="5" key="1">
    <citation type="submission" date="2018-11" db="EMBL/GenBank/DDBJ databases">
        <authorList>
            <person name="Alioto T."/>
            <person name="Alioto T."/>
        </authorList>
    </citation>
    <scope>NUCLEOTIDE SEQUENCE</scope>
</reference>
<evidence type="ECO:0000313" key="5">
    <source>
        <dbReference type="EMBL" id="VDI46080.1"/>
    </source>
</evidence>
<dbReference type="EMBL" id="UYJE01006449">
    <property type="protein sequence ID" value="VDI46080.1"/>
    <property type="molecule type" value="Genomic_DNA"/>
</dbReference>
<proteinExistence type="predicted"/>
<sequence length="694" mass="79147">MAKDYKCAICGKCRLKHKRPIINPVLRKYASKITGRSIVENEVICSKCRSTFKRSIKASTCTTQTSTSFEETDESDDDYVNDPNSCKNDILSPKNIHLKICSTHSSHKYCIVCKRKSSNRVKLCVVPLEARTQAFIHKGIFIDSKARCCSSHLQNHNLTQESLFQIQAKYDRSYFNRTDIVTMLQNVRATLLKQTTRLNFDKTSSLSNEDYYNMTGVSKEQFTDIASRLSSLRNSSVRSVEACLGILLVKLRTGLPNTILSTLFCLTKNQIQRSIHSAKNAMMADYVPNHLGFQHIDHETFVNSHNTPLANNLFSNNENSAILVLDGTYIYIQKSSNYKFQRVCYSMHKHRPLVKMMVIVASDGYILNVLGPYRSDGKNNDASITKHILRKNEEDIKHWVQENDVAIVDRGFRDAIEFLAKHGLHVEMPTYLKKGQSQHTTEEANLSRLVTKVRWVVDSANGRIKHWRLLDKVLHNHYITSIGDFVRIVCAICNDCRPPLSKHNPDGIQLAQQMLEKSRQNNNIKTMVEEENLMRKRTVYQTVNSFDLTDFPVLTLDDLRELTMGIYQIKQAPLYTREHLAEESGLYELHLVRDKPNLIRCKIQSRHTNSAVHTLWIEYNPDTVTGWYCTCKAGARTVGCCAHIASVIWFLGYQRYSLIKSGPSGGFLSSVMDASDMPLTDSDSDSDTNENVEE</sequence>